<keyword evidence="2" id="KW-0812">Transmembrane</keyword>
<evidence type="ECO:0000256" key="1">
    <source>
        <dbReference type="SAM" id="MobiDB-lite"/>
    </source>
</evidence>
<dbReference type="EMBL" id="CM029053">
    <property type="protein sequence ID" value="KAG2552372.1"/>
    <property type="molecule type" value="Genomic_DNA"/>
</dbReference>
<keyword evidence="2" id="KW-1133">Transmembrane helix</keyword>
<dbReference type="Proteomes" id="UP000823388">
    <property type="component" value="Chromosome 9K"/>
</dbReference>
<dbReference type="AlphaFoldDB" id="A0A8T0NWI7"/>
<evidence type="ECO:0000313" key="3">
    <source>
        <dbReference type="EMBL" id="KAG2552372.1"/>
    </source>
</evidence>
<keyword evidence="2" id="KW-0472">Membrane</keyword>
<evidence type="ECO:0000313" key="4">
    <source>
        <dbReference type="Proteomes" id="UP000823388"/>
    </source>
</evidence>
<comment type="caution">
    <text evidence="3">The sequence shown here is derived from an EMBL/GenBank/DDBJ whole genome shotgun (WGS) entry which is preliminary data.</text>
</comment>
<protein>
    <submittedName>
        <fullName evidence="3">Uncharacterized protein</fullName>
    </submittedName>
</protein>
<feature type="region of interest" description="Disordered" evidence="1">
    <location>
        <begin position="1"/>
        <end position="20"/>
    </location>
</feature>
<proteinExistence type="predicted"/>
<name>A0A8T0NWI7_PANVG</name>
<gene>
    <name evidence="3" type="ORF">PVAP13_9KG425633</name>
</gene>
<reference evidence="3" key="1">
    <citation type="submission" date="2020-05" db="EMBL/GenBank/DDBJ databases">
        <title>WGS assembly of Panicum virgatum.</title>
        <authorList>
            <person name="Lovell J.T."/>
            <person name="Jenkins J."/>
            <person name="Shu S."/>
            <person name="Juenger T.E."/>
            <person name="Schmutz J."/>
        </authorList>
    </citation>
    <scope>NUCLEOTIDE SEQUENCE</scope>
    <source>
        <strain evidence="3">AP13</strain>
    </source>
</reference>
<accession>A0A8T0NWI7</accession>
<feature type="transmembrane region" description="Helical" evidence="2">
    <location>
        <begin position="78"/>
        <end position="100"/>
    </location>
</feature>
<feature type="transmembrane region" description="Helical" evidence="2">
    <location>
        <begin position="169"/>
        <end position="193"/>
    </location>
</feature>
<sequence length="264" mass="27671">MVTPPDPLLSGGRSGAGEGGDPGIRRAGVYRVVSFLSTLRVCLPSSLTAELGLPGATEAAIVAVAAELLRRPIKFPSWSGDVVVLASLLGVEAVVGGLFLQDAARLVLLCFFSDGSVGELHVSLLLLLCEKVGDLAFPDGWLVCVVGGGAGNGRLLFRPPVSFAGGAGFQLLFLLFVGWPCSFIVFMVFGCFLSAGSFGLPKLWSPACWRRRACSWCRCASPVTGKKDDARLPLSAESAFSIFSSFRGLAVKGWGCTVLSLLVI</sequence>
<keyword evidence="4" id="KW-1185">Reference proteome</keyword>
<evidence type="ECO:0000256" key="2">
    <source>
        <dbReference type="SAM" id="Phobius"/>
    </source>
</evidence>
<organism evidence="3 4">
    <name type="scientific">Panicum virgatum</name>
    <name type="common">Blackwell switchgrass</name>
    <dbReference type="NCBI Taxonomy" id="38727"/>
    <lineage>
        <taxon>Eukaryota</taxon>
        <taxon>Viridiplantae</taxon>
        <taxon>Streptophyta</taxon>
        <taxon>Embryophyta</taxon>
        <taxon>Tracheophyta</taxon>
        <taxon>Spermatophyta</taxon>
        <taxon>Magnoliopsida</taxon>
        <taxon>Liliopsida</taxon>
        <taxon>Poales</taxon>
        <taxon>Poaceae</taxon>
        <taxon>PACMAD clade</taxon>
        <taxon>Panicoideae</taxon>
        <taxon>Panicodae</taxon>
        <taxon>Paniceae</taxon>
        <taxon>Panicinae</taxon>
        <taxon>Panicum</taxon>
        <taxon>Panicum sect. Hiantes</taxon>
    </lineage>
</organism>
<feature type="transmembrane region" description="Helical" evidence="2">
    <location>
        <begin position="106"/>
        <end position="128"/>
    </location>
</feature>